<keyword evidence="2" id="KW-1185">Reference proteome</keyword>
<gene>
    <name evidence="1" type="ORF">F4821DRAFT_260155</name>
</gene>
<evidence type="ECO:0000313" key="2">
    <source>
        <dbReference type="Proteomes" id="UP001497680"/>
    </source>
</evidence>
<protein>
    <submittedName>
        <fullName evidence="1">Uncharacterized protein</fullName>
    </submittedName>
</protein>
<evidence type="ECO:0000313" key="1">
    <source>
        <dbReference type="EMBL" id="KAI6086262.1"/>
    </source>
</evidence>
<sequence length="494" mass="55541">MDNALLGQLFMSLRVSELRDARDAALADQISRYFVEPNQNQKLQYLGLAGVGRHGGALLFNERGDDGRPSRKIIVKYSLTQEADWDLQNEAHWLNVLKGAEHIVEIITLPGATVDVTGTGKRPTVALEFIPHGTIHQFLERFITYYYQVREPPSNLLMPTRFLWRLFLCFVRQIVAMTWPPQGKNPDIPDQREIIKPGEPVVALTQNSSHFNNFVFGNSMMGDVDHHQTPILKMIDFGRGRIENSYEQAYLTNLWGAAYNIACMALPYEDRDALRGRPHDYFLREPITIGEHVTSVITTEAPMAFTSLQQIDWKLRDTVARCMASNDSFIPTLPELLRICEDAVDNRRIADFDLVPAPNPFLVTRESDAHMRWLVQTLIFDADVSGADPEPGLDRPSWARQLGNTMLGIHAAPDAPETRDRAGEGGDTRPFAERLATAIHTSGPRYVPPPPPPPRAGRPGRGRRTLYERFVRRLAGMQRAPTPPGPAEPDEGVD</sequence>
<reference evidence="1 2" key="1">
    <citation type="journal article" date="2022" name="New Phytol.">
        <title>Ecological generalism drives hyperdiversity of secondary metabolite gene clusters in xylarialean endophytes.</title>
        <authorList>
            <person name="Franco M.E.E."/>
            <person name="Wisecaver J.H."/>
            <person name="Arnold A.E."/>
            <person name="Ju Y.M."/>
            <person name="Slot J.C."/>
            <person name="Ahrendt S."/>
            <person name="Moore L.P."/>
            <person name="Eastman K.E."/>
            <person name="Scott K."/>
            <person name="Konkel Z."/>
            <person name="Mondo S.J."/>
            <person name="Kuo A."/>
            <person name="Hayes R.D."/>
            <person name="Haridas S."/>
            <person name="Andreopoulos B."/>
            <person name="Riley R."/>
            <person name="LaButti K."/>
            <person name="Pangilinan J."/>
            <person name="Lipzen A."/>
            <person name="Amirebrahimi M."/>
            <person name="Yan J."/>
            <person name="Adam C."/>
            <person name="Keymanesh K."/>
            <person name="Ng V."/>
            <person name="Louie K."/>
            <person name="Northen T."/>
            <person name="Drula E."/>
            <person name="Henrissat B."/>
            <person name="Hsieh H.M."/>
            <person name="Youens-Clark K."/>
            <person name="Lutzoni F."/>
            <person name="Miadlikowska J."/>
            <person name="Eastwood D.C."/>
            <person name="Hamelin R.C."/>
            <person name="Grigoriev I.V."/>
            <person name="U'Ren J.M."/>
        </authorList>
    </citation>
    <scope>NUCLEOTIDE SEQUENCE [LARGE SCALE GENOMIC DNA]</scope>
    <source>
        <strain evidence="1 2">ER1909</strain>
    </source>
</reference>
<proteinExistence type="predicted"/>
<accession>A0ACC0D146</accession>
<name>A0ACC0D146_9PEZI</name>
<organism evidence="1 2">
    <name type="scientific">Hypoxylon rubiginosum</name>
    <dbReference type="NCBI Taxonomy" id="110542"/>
    <lineage>
        <taxon>Eukaryota</taxon>
        <taxon>Fungi</taxon>
        <taxon>Dikarya</taxon>
        <taxon>Ascomycota</taxon>
        <taxon>Pezizomycotina</taxon>
        <taxon>Sordariomycetes</taxon>
        <taxon>Xylariomycetidae</taxon>
        <taxon>Xylariales</taxon>
        <taxon>Hypoxylaceae</taxon>
        <taxon>Hypoxylon</taxon>
    </lineage>
</organism>
<comment type="caution">
    <text evidence="1">The sequence shown here is derived from an EMBL/GenBank/DDBJ whole genome shotgun (WGS) entry which is preliminary data.</text>
</comment>
<dbReference type="Proteomes" id="UP001497680">
    <property type="component" value="Unassembled WGS sequence"/>
</dbReference>
<dbReference type="EMBL" id="MU394317">
    <property type="protein sequence ID" value="KAI6086262.1"/>
    <property type="molecule type" value="Genomic_DNA"/>
</dbReference>